<dbReference type="InterPro" id="IPR029052">
    <property type="entry name" value="Metallo-depent_PP-like"/>
</dbReference>
<accession>A0AAJ5Z3V9</accession>
<keyword evidence="2 5" id="KW-0812">Transmembrane</keyword>
<evidence type="ECO:0000259" key="6">
    <source>
        <dbReference type="Pfam" id="PF00149"/>
    </source>
</evidence>
<organism evidence="7 8">
    <name type="scientific">Malassezia arunalokei</name>
    <dbReference type="NCBI Taxonomy" id="1514897"/>
    <lineage>
        <taxon>Eukaryota</taxon>
        <taxon>Fungi</taxon>
        <taxon>Dikarya</taxon>
        <taxon>Basidiomycota</taxon>
        <taxon>Ustilaginomycotina</taxon>
        <taxon>Malasseziomycetes</taxon>
        <taxon>Malasseziales</taxon>
        <taxon>Malasseziaceae</taxon>
        <taxon>Malassezia</taxon>
    </lineage>
</organism>
<protein>
    <recommendedName>
        <fullName evidence="6">Calcineurin-like phosphoesterase domain-containing protein</fullName>
    </recommendedName>
</protein>
<keyword evidence="4 5" id="KW-0472">Membrane</keyword>
<dbReference type="InterPro" id="IPR004843">
    <property type="entry name" value="Calcineurin-like_PHP"/>
</dbReference>
<dbReference type="EMBL" id="CP119920">
    <property type="protein sequence ID" value="WFD16518.1"/>
    <property type="molecule type" value="Genomic_DNA"/>
</dbReference>
<evidence type="ECO:0000256" key="5">
    <source>
        <dbReference type="SAM" id="Phobius"/>
    </source>
</evidence>
<dbReference type="PANTHER" id="PTHR13315:SF4">
    <property type="entry name" value="METALLOPHOSPHOESTERASE, ISOFORM E"/>
    <property type="match status" value="1"/>
</dbReference>
<comment type="subcellular location">
    <subcellularLocation>
        <location evidence="1">Membrane</location>
        <topology evidence="1">Multi-pass membrane protein</topology>
    </subcellularLocation>
</comment>
<name>A0AAJ5Z3V9_9BASI</name>
<feature type="transmembrane region" description="Helical" evidence="5">
    <location>
        <begin position="432"/>
        <end position="452"/>
    </location>
</feature>
<dbReference type="GO" id="GO:0005783">
    <property type="term" value="C:endoplasmic reticulum"/>
    <property type="evidence" value="ECO:0007669"/>
    <property type="project" value="TreeGrafter"/>
</dbReference>
<dbReference type="GO" id="GO:0006506">
    <property type="term" value="P:GPI anchor biosynthetic process"/>
    <property type="evidence" value="ECO:0007669"/>
    <property type="project" value="InterPro"/>
</dbReference>
<evidence type="ECO:0000256" key="1">
    <source>
        <dbReference type="ARBA" id="ARBA00004141"/>
    </source>
</evidence>
<evidence type="ECO:0000313" key="7">
    <source>
        <dbReference type="EMBL" id="WFD16518.1"/>
    </source>
</evidence>
<dbReference type="InterPro" id="IPR033308">
    <property type="entry name" value="PGAP5/Cdc1/Ted1"/>
</dbReference>
<sequence length="502" mass="56351">MRGRAPLPLIAWGLVWPSHAVQLLRSGWCLLVFWVERGVFYRATSACDMPEHGASFRVLILSDPQVVGLHTYKSFSHAMTALVSHVSDQYIRKSWLAVTRQGLGASMWRGPRPADLVVFLGDMTDRGRWFLSYDRWLALQTRWKALFQGMQLLRHASSLPLRPRAAHDTWPALVIPGNHDTGLPHFQTGAAGPGTALARSWFEQEHAPFVNEQYVLSEGGQTSWNARIPIAVAGHATTHELILLDAMDLVSMEPVGHEVPWELAKSNAARTTRLVDMLRQNQTVPRVLFSHVPLERKKAEHSCDIPWRSAIHGVRRESSRASARGGDILQGGDAARTYQNLVRENVSRYVLDSIQPALIFSGDDHDHCEAIHKGIRTTPRGHVAGFDSADAPELTVKSMSMLEGVRRPGYAWLQLHAEAPMDYIPCLLPDQVGLWLFVYVPCFIASVMYLTWRRLSLRSGTYLPVHDDTTHTPSKTALVKRVLRDIGHTALVPLLLWLCLQR</sequence>
<keyword evidence="8" id="KW-1185">Reference proteome</keyword>
<evidence type="ECO:0000256" key="2">
    <source>
        <dbReference type="ARBA" id="ARBA00022692"/>
    </source>
</evidence>
<evidence type="ECO:0000313" key="8">
    <source>
        <dbReference type="Proteomes" id="UP001217582"/>
    </source>
</evidence>
<dbReference type="GO" id="GO:0016787">
    <property type="term" value="F:hydrolase activity"/>
    <property type="evidence" value="ECO:0007669"/>
    <property type="project" value="InterPro"/>
</dbReference>
<evidence type="ECO:0000256" key="4">
    <source>
        <dbReference type="ARBA" id="ARBA00023136"/>
    </source>
</evidence>
<dbReference type="AlphaFoldDB" id="A0AAJ5Z3V9"/>
<proteinExistence type="predicted"/>
<dbReference type="PANTHER" id="PTHR13315">
    <property type="entry name" value="METALLO PHOSPHOESTERASE RELATED"/>
    <property type="match status" value="1"/>
</dbReference>
<dbReference type="GO" id="GO:0016020">
    <property type="term" value="C:membrane"/>
    <property type="evidence" value="ECO:0007669"/>
    <property type="project" value="UniProtKB-SubCell"/>
</dbReference>
<gene>
    <name evidence="7" type="ORF">MARU1_002556</name>
</gene>
<evidence type="ECO:0000256" key="3">
    <source>
        <dbReference type="ARBA" id="ARBA00022989"/>
    </source>
</evidence>
<feature type="domain" description="Calcineurin-like phosphoesterase" evidence="6">
    <location>
        <begin position="57"/>
        <end position="324"/>
    </location>
</feature>
<dbReference type="Proteomes" id="UP001217582">
    <property type="component" value="Chromosome 5"/>
</dbReference>
<keyword evidence="3 5" id="KW-1133">Transmembrane helix</keyword>
<dbReference type="SUPFAM" id="SSF56300">
    <property type="entry name" value="Metallo-dependent phosphatases"/>
    <property type="match status" value="1"/>
</dbReference>
<dbReference type="Pfam" id="PF00149">
    <property type="entry name" value="Metallophos"/>
    <property type="match status" value="1"/>
</dbReference>
<reference evidence="7 8" key="1">
    <citation type="submission" date="2023-03" db="EMBL/GenBank/DDBJ databases">
        <title>Mating type loci evolution in Malassezia.</title>
        <authorList>
            <person name="Coelho M.A."/>
        </authorList>
    </citation>
    <scope>NUCLEOTIDE SEQUENCE [LARGE SCALE GENOMIC DNA]</scope>
    <source>
        <strain evidence="7 8">CBS 13387</strain>
    </source>
</reference>